<dbReference type="EMBL" id="JACXAE010000049">
    <property type="protein sequence ID" value="MBD2773144.1"/>
    <property type="molecule type" value="Genomic_DNA"/>
</dbReference>
<keyword evidence="4" id="KW-1185">Reference proteome</keyword>
<keyword evidence="2" id="KW-0732">Signal</keyword>
<dbReference type="AlphaFoldDB" id="A0A8J7C5H1"/>
<feature type="region of interest" description="Disordered" evidence="1">
    <location>
        <begin position="26"/>
        <end position="109"/>
    </location>
</feature>
<evidence type="ECO:0000256" key="2">
    <source>
        <dbReference type="SAM" id="SignalP"/>
    </source>
</evidence>
<feature type="compositionally biased region" description="Polar residues" evidence="1">
    <location>
        <begin position="74"/>
        <end position="109"/>
    </location>
</feature>
<feature type="chain" id="PRO_5035223944" evidence="2">
    <location>
        <begin position="24"/>
        <end position="125"/>
    </location>
</feature>
<comment type="caution">
    <text evidence="3">The sequence shown here is derived from an EMBL/GenBank/DDBJ whole genome shotgun (WGS) entry which is preliminary data.</text>
</comment>
<sequence>MLKKSLAFGLLAGLMIAPTAALAGDQVAGSSSYTNQSSVNKGYGNTTGQSSITNTVQQQIKKSGANRGYVRRSNPGSQTAGANSVTNQSSYNRGRDNVTGQTSETNTIQKQVANTVGRNGRYRRY</sequence>
<evidence type="ECO:0000313" key="3">
    <source>
        <dbReference type="EMBL" id="MBD2773144.1"/>
    </source>
</evidence>
<evidence type="ECO:0000313" key="4">
    <source>
        <dbReference type="Proteomes" id="UP000629098"/>
    </source>
</evidence>
<dbReference type="RefSeq" id="WP_190828571.1">
    <property type="nucleotide sequence ID" value="NZ_CAWPPI010000049.1"/>
</dbReference>
<feature type="compositionally biased region" description="Polar residues" evidence="1">
    <location>
        <begin position="28"/>
        <end position="61"/>
    </location>
</feature>
<dbReference type="Proteomes" id="UP000629098">
    <property type="component" value="Unassembled WGS sequence"/>
</dbReference>
<organism evidence="3 4">
    <name type="scientific">Iningainema tapete BLCC-T55</name>
    <dbReference type="NCBI Taxonomy" id="2748662"/>
    <lineage>
        <taxon>Bacteria</taxon>
        <taxon>Bacillati</taxon>
        <taxon>Cyanobacteriota</taxon>
        <taxon>Cyanophyceae</taxon>
        <taxon>Nostocales</taxon>
        <taxon>Scytonemataceae</taxon>
        <taxon>Iningainema tapete</taxon>
    </lineage>
</organism>
<reference evidence="3" key="1">
    <citation type="submission" date="2020-09" db="EMBL/GenBank/DDBJ databases">
        <title>Iningainema tapete sp. nov. (Scytonemataceae, Cyanobacteria) from greenhouses in central Florida (USA) produces two types of nodularin with biosynthetic potential for microcystin-LR and anabaenopeptins.</title>
        <authorList>
            <person name="Berthold D.E."/>
            <person name="Lefler F.W."/>
            <person name="Huang I.-S."/>
            <person name="Abdulla H."/>
            <person name="Zimba P.V."/>
            <person name="Laughinghouse H.D. IV."/>
        </authorList>
    </citation>
    <scope>NUCLEOTIDE SEQUENCE</scope>
    <source>
        <strain evidence="3">BLCCT55</strain>
    </source>
</reference>
<evidence type="ECO:0000256" key="1">
    <source>
        <dbReference type="SAM" id="MobiDB-lite"/>
    </source>
</evidence>
<gene>
    <name evidence="3" type="ORF">ICL16_13985</name>
</gene>
<accession>A0A8J7C5H1</accession>
<name>A0A8J7C5H1_9CYAN</name>
<feature type="signal peptide" evidence="2">
    <location>
        <begin position="1"/>
        <end position="23"/>
    </location>
</feature>
<protein>
    <submittedName>
        <fullName evidence="3">Uncharacterized protein</fullName>
    </submittedName>
</protein>
<proteinExistence type="predicted"/>